<evidence type="ECO:0000313" key="2">
    <source>
        <dbReference type="Proteomes" id="UP000019248"/>
    </source>
</evidence>
<keyword evidence="2" id="KW-1185">Reference proteome</keyword>
<feature type="non-terminal residue" evidence="1">
    <location>
        <position position="1"/>
    </location>
</feature>
<reference evidence="1 2" key="1">
    <citation type="journal article" date="2014" name="Int. J. Syst. Evol. Microbiol.">
        <title>Listeria floridensis sp. nov., Listeria aquatica sp. nov., Listeria cornellensis sp. nov., Listeria riparia sp. nov. and Listeria grandensis sp. nov., from agricultural and natural environments.</title>
        <authorList>
            <person name="den Bakker H.C."/>
            <person name="Warchocki S."/>
            <person name="Wright E.M."/>
            <person name="Allred A.F."/>
            <person name="Ahlstrom C."/>
            <person name="Manuel C.S."/>
            <person name="Stasiewicz M.J."/>
            <person name="Burrell A."/>
            <person name="Roof S."/>
            <person name="Strawn L."/>
            <person name="Fortes E.D."/>
            <person name="Nightingale K.K."/>
            <person name="Kephart D."/>
            <person name="Wiedmann M."/>
        </authorList>
    </citation>
    <scope>NUCLEOTIDE SEQUENCE [LARGE SCALE GENOMIC DNA]</scope>
    <source>
        <strain evidence="1 2">FSL S10-1204</strain>
    </source>
</reference>
<evidence type="ECO:0000313" key="1">
    <source>
        <dbReference type="EMBL" id="EUJ44203.1"/>
    </source>
</evidence>
<comment type="caution">
    <text evidence="1">The sequence shown here is derived from an EMBL/GenBank/DDBJ whole genome shotgun (WGS) entry which is preliminary data.</text>
</comment>
<name>W7DFT3_9LIST</name>
<gene>
    <name evidence="1" type="ORF">PRIP_10759</name>
</gene>
<dbReference type="EMBL" id="AODL01000015">
    <property type="protein sequence ID" value="EUJ44203.1"/>
    <property type="molecule type" value="Genomic_DNA"/>
</dbReference>
<proteinExistence type="predicted"/>
<sequence>PNHPPNPKVTLLEPAREAIIQTVQSKIREFGSAGKAIALT</sequence>
<organism evidence="1 2">
    <name type="scientific">Listeria riparia FSL S10-1204</name>
    <dbReference type="NCBI Taxonomy" id="1265816"/>
    <lineage>
        <taxon>Bacteria</taxon>
        <taxon>Bacillati</taxon>
        <taxon>Bacillota</taxon>
        <taxon>Bacilli</taxon>
        <taxon>Bacillales</taxon>
        <taxon>Listeriaceae</taxon>
        <taxon>Listeria</taxon>
    </lineage>
</organism>
<dbReference type="AlphaFoldDB" id="W7DFT3"/>
<dbReference type="Proteomes" id="UP000019248">
    <property type="component" value="Unassembled WGS sequence"/>
</dbReference>
<protein>
    <submittedName>
        <fullName evidence="1">Uncharacterized protein</fullName>
    </submittedName>
</protein>
<accession>W7DFT3</accession>